<evidence type="ECO:0008006" key="3">
    <source>
        <dbReference type="Google" id="ProtNLM"/>
    </source>
</evidence>
<comment type="caution">
    <text evidence="1">The sequence shown here is derived from an EMBL/GenBank/DDBJ whole genome shotgun (WGS) entry which is preliminary data.</text>
</comment>
<name>A0ABW3SZE8_9CAUL</name>
<organism evidence="1 2">
    <name type="scientific">Phenylobacterium conjunctum</name>
    <dbReference type="NCBI Taxonomy" id="1298959"/>
    <lineage>
        <taxon>Bacteria</taxon>
        <taxon>Pseudomonadati</taxon>
        <taxon>Pseudomonadota</taxon>
        <taxon>Alphaproteobacteria</taxon>
        <taxon>Caulobacterales</taxon>
        <taxon>Caulobacteraceae</taxon>
        <taxon>Phenylobacterium</taxon>
    </lineage>
</organism>
<reference evidence="2" key="1">
    <citation type="journal article" date="2019" name="Int. J. Syst. Evol. Microbiol.">
        <title>The Global Catalogue of Microorganisms (GCM) 10K type strain sequencing project: providing services to taxonomists for standard genome sequencing and annotation.</title>
        <authorList>
            <consortium name="The Broad Institute Genomics Platform"/>
            <consortium name="The Broad Institute Genome Sequencing Center for Infectious Disease"/>
            <person name="Wu L."/>
            <person name="Ma J."/>
        </authorList>
    </citation>
    <scope>NUCLEOTIDE SEQUENCE [LARGE SCALE GENOMIC DNA]</scope>
    <source>
        <strain evidence="2">CCUG 55074</strain>
    </source>
</reference>
<evidence type="ECO:0000313" key="1">
    <source>
        <dbReference type="EMBL" id="MFD1189745.1"/>
    </source>
</evidence>
<evidence type="ECO:0000313" key="2">
    <source>
        <dbReference type="Proteomes" id="UP001597216"/>
    </source>
</evidence>
<dbReference type="EMBL" id="JBHTLQ010000006">
    <property type="protein sequence ID" value="MFD1189745.1"/>
    <property type="molecule type" value="Genomic_DNA"/>
</dbReference>
<sequence>MPNVLTAIAPTLFSSARMVANEPFGCVAAIDARFNDKGVAKGDTVTVPVAPIRAASDFTPSNVPLTGGDSSAANVGVTITKSRKVDWHLTGEQMRSIENGAGVEEWAGQLVAQGMRTLRNEAEIDCALAIKVGASRAAGTAGTNPFATALDPLVDARTILQDNGAPLADLQFVGNTSAGNAMRKLGVITNAYQAGSDQERRTGELGRQFGFVPTESAGIATHTKGTGTSYTTNTAGYAIGATQITLITGSGTIVAGDVVTFAGDSNKYVVASGVSAPGVITLAEPGLRQALPASAQAVTVGNNYVANVAFERGAIVGVMRPPLMPANPTITQMPITDQFGMTYLMLDIAQYGQRTWELHLAWGFKTVTPMFSALLLG</sequence>
<protein>
    <recommendedName>
        <fullName evidence="3">P22 coat-protein 5 family protein</fullName>
    </recommendedName>
</protein>
<proteinExistence type="predicted"/>
<keyword evidence="2" id="KW-1185">Reference proteome</keyword>
<dbReference type="RefSeq" id="WP_377352677.1">
    <property type="nucleotide sequence ID" value="NZ_JBHTLQ010000006.1"/>
</dbReference>
<accession>A0ABW3SZE8</accession>
<dbReference type="Proteomes" id="UP001597216">
    <property type="component" value="Unassembled WGS sequence"/>
</dbReference>
<gene>
    <name evidence="1" type="ORF">ACFQ27_04065</name>
</gene>